<comment type="caution">
    <text evidence="2">The sequence shown here is derived from an EMBL/GenBank/DDBJ whole genome shotgun (WGS) entry which is preliminary data.</text>
</comment>
<accession>A0ABQ1R488</accession>
<dbReference type="EMBL" id="BMEG01000001">
    <property type="protein sequence ID" value="GGD55197.1"/>
    <property type="molecule type" value="Genomic_DNA"/>
</dbReference>
<sequence>MTDLTSVLIGVAGLAALGIVLFAQDWRIDARPREPMHARERRHPLRDWWLRHRH</sequence>
<proteinExistence type="predicted"/>
<keyword evidence="3" id="KW-1185">Reference proteome</keyword>
<name>A0ABQ1R488_9BURK</name>
<gene>
    <name evidence="2" type="ORF">GCM10010985_06230</name>
</gene>
<dbReference type="RefSeq" id="WP_160174708.1">
    <property type="nucleotide sequence ID" value="NZ_BMEG01000001.1"/>
</dbReference>
<reference evidence="3" key="1">
    <citation type="journal article" date="2019" name="Int. J. Syst. Evol. Microbiol.">
        <title>The Global Catalogue of Microorganisms (GCM) 10K type strain sequencing project: providing services to taxonomists for standard genome sequencing and annotation.</title>
        <authorList>
            <consortium name="The Broad Institute Genomics Platform"/>
            <consortium name="The Broad Institute Genome Sequencing Center for Infectious Disease"/>
            <person name="Wu L."/>
            <person name="Ma J."/>
        </authorList>
    </citation>
    <scope>NUCLEOTIDE SEQUENCE [LARGE SCALE GENOMIC DNA]</scope>
    <source>
        <strain evidence="3">CGMCC 1.11013</strain>
    </source>
</reference>
<keyword evidence="1" id="KW-0472">Membrane</keyword>
<keyword evidence="1" id="KW-1133">Transmembrane helix</keyword>
<evidence type="ECO:0000256" key="1">
    <source>
        <dbReference type="SAM" id="Phobius"/>
    </source>
</evidence>
<keyword evidence="1" id="KW-0812">Transmembrane</keyword>
<evidence type="ECO:0000313" key="3">
    <source>
        <dbReference type="Proteomes" id="UP000597138"/>
    </source>
</evidence>
<evidence type="ECO:0000313" key="2">
    <source>
        <dbReference type="EMBL" id="GGD55197.1"/>
    </source>
</evidence>
<dbReference type="Proteomes" id="UP000597138">
    <property type="component" value="Unassembled WGS sequence"/>
</dbReference>
<feature type="transmembrane region" description="Helical" evidence="1">
    <location>
        <begin position="6"/>
        <end position="23"/>
    </location>
</feature>
<organism evidence="2 3">
    <name type="scientific">Caballeronia grimmiae</name>
    <dbReference type="NCBI Taxonomy" id="1071679"/>
    <lineage>
        <taxon>Bacteria</taxon>
        <taxon>Pseudomonadati</taxon>
        <taxon>Pseudomonadota</taxon>
        <taxon>Betaproteobacteria</taxon>
        <taxon>Burkholderiales</taxon>
        <taxon>Burkholderiaceae</taxon>
        <taxon>Caballeronia</taxon>
    </lineage>
</organism>
<protein>
    <submittedName>
        <fullName evidence="2">Uncharacterized protein</fullName>
    </submittedName>
</protein>